<accession>A0A1E3PMP8</accession>
<organism evidence="8 9">
    <name type="scientific">Nadsonia fulvescens var. elongata DSM 6958</name>
    <dbReference type="NCBI Taxonomy" id="857566"/>
    <lineage>
        <taxon>Eukaryota</taxon>
        <taxon>Fungi</taxon>
        <taxon>Dikarya</taxon>
        <taxon>Ascomycota</taxon>
        <taxon>Saccharomycotina</taxon>
        <taxon>Dipodascomycetes</taxon>
        <taxon>Dipodascales</taxon>
        <taxon>Dipodascales incertae sedis</taxon>
        <taxon>Nadsonia</taxon>
    </lineage>
</organism>
<dbReference type="Gene3D" id="1.20.58.340">
    <property type="entry name" value="Magnesium transport protein CorA, transmembrane region"/>
    <property type="match status" value="2"/>
</dbReference>
<evidence type="ECO:0000256" key="4">
    <source>
        <dbReference type="ARBA" id="ARBA00022989"/>
    </source>
</evidence>
<dbReference type="GO" id="GO:0010961">
    <property type="term" value="P:intracellular magnesium ion homeostasis"/>
    <property type="evidence" value="ECO:0007669"/>
    <property type="project" value="TreeGrafter"/>
</dbReference>
<dbReference type="OrthoDB" id="29879at2759"/>
<dbReference type="InterPro" id="IPR044089">
    <property type="entry name" value="Alr1-like"/>
</dbReference>
<protein>
    <submittedName>
        <fullName evidence="8">Cora-domain-containing protein</fullName>
    </submittedName>
</protein>
<dbReference type="FunFam" id="1.20.58.340:FF:000008">
    <property type="entry name" value="CorA family metal ion transporter"/>
    <property type="match status" value="1"/>
</dbReference>
<dbReference type="PANTHER" id="PTHR21535">
    <property type="entry name" value="MAGNESIUM AND COBALT TRANSPORT PROTEIN/MITOCHONDRIAL IMPORT INNER MEMBRANE TRANSLOCASE SUBUNIT TIM8"/>
    <property type="match status" value="1"/>
</dbReference>
<keyword evidence="4 7" id="KW-1133">Transmembrane helix</keyword>
<evidence type="ECO:0000313" key="9">
    <source>
        <dbReference type="Proteomes" id="UP000095009"/>
    </source>
</evidence>
<keyword evidence="5 7" id="KW-0472">Membrane</keyword>
<evidence type="ECO:0000256" key="3">
    <source>
        <dbReference type="ARBA" id="ARBA00022692"/>
    </source>
</evidence>
<dbReference type="Proteomes" id="UP000095009">
    <property type="component" value="Unassembled WGS sequence"/>
</dbReference>
<dbReference type="SUPFAM" id="SSF144083">
    <property type="entry name" value="Magnesium transport protein CorA, transmembrane region"/>
    <property type="match status" value="1"/>
</dbReference>
<dbReference type="EMBL" id="KV454408">
    <property type="protein sequence ID" value="ODQ66699.1"/>
    <property type="molecule type" value="Genomic_DNA"/>
</dbReference>
<reference evidence="8 9" key="1">
    <citation type="journal article" date="2016" name="Proc. Natl. Acad. Sci. U.S.A.">
        <title>Comparative genomics of biotechnologically important yeasts.</title>
        <authorList>
            <person name="Riley R."/>
            <person name="Haridas S."/>
            <person name="Wolfe K.H."/>
            <person name="Lopes M.R."/>
            <person name="Hittinger C.T."/>
            <person name="Goeker M."/>
            <person name="Salamov A.A."/>
            <person name="Wisecaver J.H."/>
            <person name="Long T.M."/>
            <person name="Calvey C.H."/>
            <person name="Aerts A.L."/>
            <person name="Barry K.W."/>
            <person name="Choi C."/>
            <person name="Clum A."/>
            <person name="Coughlan A.Y."/>
            <person name="Deshpande S."/>
            <person name="Douglass A.P."/>
            <person name="Hanson S.J."/>
            <person name="Klenk H.-P."/>
            <person name="LaButti K.M."/>
            <person name="Lapidus A."/>
            <person name="Lindquist E.A."/>
            <person name="Lipzen A.M."/>
            <person name="Meier-Kolthoff J.P."/>
            <person name="Ohm R.A."/>
            <person name="Otillar R.P."/>
            <person name="Pangilinan J.L."/>
            <person name="Peng Y."/>
            <person name="Rokas A."/>
            <person name="Rosa C.A."/>
            <person name="Scheuner C."/>
            <person name="Sibirny A.A."/>
            <person name="Slot J.C."/>
            <person name="Stielow J.B."/>
            <person name="Sun H."/>
            <person name="Kurtzman C.P."/>
            <person name="Blackwell M."/>
            <person name="Grigoriev I.V."/>
            <person name="Jeffries T.W."/>
        </authorList>
    </citation>
    <scope>NUCLEOTIDE SEQUENCE [LARGE SCALE GENOMIC DNA]</scope>
    <source>
        <strain evidence="8 9">DSM 6958</strain>
    </source>
</reference>
<dbReference type="FunFam" id="1.20.58.340:FF:000016">
    <property type="entry name" value="Magnesium transporter ALR1"/>
    <property type="match status" value="1"/>
</dbReference>
<feature type="region of interest" description="Disordered" evidence="6">
    <location>
        <begin position="1"/>
        <end position="26"/>
    </location>
</feature>
<evidence type="ECO:0000256" key="5">
    <source>
        <dbReference type="ARBA" id="ARBA00023136"/>
    </source>
</evidence>
<dbReference type="CDD" id="cd12829">
    <property type="entry name" value="Alr1p-like"/>
    <property type="match status" value="1"/>
</dbReference>
<feature type="compositionally biased region" description="Polar residues" evidence="6">
    <location>
        <begin position="1"/>
        <end position="11"/>
    </location>
</feature>
<feature type="non-terminal residue" evidence="8">
    <location>
        <position position="507"/>
    </location>
</feature>
<dbReference type="Pfam" id="PF01544">
    <property type="entry name" value="CorA"/>
    <property type="match status" value="1"/>
</dbReference>
<dbReference type="GO" id="GO:0005886">
    <property type="term" value="C:plasma membrane"/>
    <property type="evidence" value="ECO:0007669"/>
    <property type="project" value="TreeGrafter"/>
</dbReference>
<dbReference type="SUPFAM" id="SSF143865">
    <property type="entry name" value="CorA soluble domain-like"/>
    <property type="match status" value="1"/>
</dbReference>
<sequence>RPRRLTSSSIKSDVEETGSRVSLGEETEEDVCFPILPESHTSRGIDFQEIDLFIETIRYGSEGCDSIHESDSILPEKTTNISGLVGTSEKKIPYASESVLFNDSNLNFRNSVQKNRDSNKFLREDGSIYNGGAQWPKSCIGVDRFSFFSSESEETIHALDFPSLIRQDQTFSDLFKEENGAWWLDCLNPTDAEMRMFTKAFGIHPLTAEDIRTQENREKVELFKSYYFVCFHTFNQDSNSDDFLKPVENYMVVFKNGILSFHFAQVSHPANVRRRARQLRDYVEVSADWICYALIDDITDSFAPFIHLIEREADIIEEAVLIDRETDFSVMLRRIGEARRKTMSLMRLLAGKADVIKMFAKRCNEHWDMTPKGNIGLYLGDIQDHIVTMYQNLLAYEKILSRSHGNYLAQLQVESFNANNRVTDVLGKVTVLGTCLLPLNLVTGLWGMNVHVPGQDVNSLGWFFGIAGCIIGLICTFILMTRIWLQGKTGQSNSPAVSTAKGSNGSL</sequence>
<name>A0A1E3PMP8_9ASCO</name>
<feature type="transmembrane region" description="Helical" evidence="7">
    <location>
        <begin position="429"/>
        <end position="448"/>
    </location>
</feature>
<dbReference type="InterPro" id="IPR045863">
    <property type="entry name" value="CorA_TM1_TM2"/>
</dbReference>
<dbReference type="Gene3D" id="3.30.460.20">
    <property type="entry name" value="CorA soluble domain-like"/>
    <property type="match status" value="1"/>
</dbReference>
<evidence type="ECO:0000256" key="1">
    <source>
        <dbReference type="ARBA" id="ARBA00004141"/>
    </source>
</evidence>
<feature type="non-terminal residue" evidence="8">
    <location>
        <position position="1"/>
    </location>
</feature>
<comment type="subcellular location">
    <subcellularLocation>
        <location evidence="1">Membrane</location>
        <topology evidence="1">Multi-pass membrane protein</topology>
    </subcellularLocation>
</comment>
<keyword evidence="3 7" id="KW-0812">Transmembrane</keyword>
<evidence type="ECO:0000256" key="7">
    <source>
        <dbReference type="SAM" id="Phobius"/>
    </source>
</evidence>
<dbReference type="AlphaFoldDB" id="A0A1E3PMP8"/>
<evidence type="ECO:0000256" key="6">
    <source>
        <dbReference type="SAM" id="MobiDB-lite"/>
    </source>
</evidence>
<keyword evidence="9" id="KW-1185">Reference proteome</keyword>
<gene>
    <name evidence="8" type="ORF">NADFUDRAFT_5385</name>
</gene>
<evidence type="ECO:0000313" key="8">
    <source>
        <dbReference type="EMBL" id="ODQ66699.1"/>
    </source>
</evidence>
<dbReference type="PANTHER" id="PTHR21535:SF55">
    <property type="entry name" value="MAGNESIUM TRANSPORTER ALR1-RELATED"/>
    <property type="match status" value="1"/>
</dbReference>
<dbReference type="InterPro" id="IPR002523">
    <property type="entry name" value="MgTranspt_CorA/ZnTranspt_ZntB"/>
</dbReference>
<evidence type="ECO:0000256" key="2">
    <source>
        <dbReference type="ARBA" id="ARBA00009765"/>
    </source>
</evidence>
<comment type="similarity">
    <text evidence="2">Belongs to the CorA metal ion transporter (MIT) (TC 1.A.35) family.</text>
</comment>
<dbReference type="InterPro" id="IPR045861">
    <property type="entry name" value="CorA_cytoplasmic_dom"/>
</dbReference>
<dbReference type="GO" id="GO:0015095">
    <property type="term" value="F:magnesium ion transmembrane transporter activity"/>
    <property type="evidence" value="ECO:0007669"/>
    <property type="project" value="InterPro"/>
</dbReference>
<proteinExistence type="inferred from homology"/>
<dbReference type="STRING" id="857566.A0A1E3PMP8"/>
<feature type="transmembrane region" description="Helical" evidence="7">
    <location>
        <begin position="460"/>
        <end position="485"/>
    </location>
</feature>